<keyword evidence="1" id="KW-0812">Transmembrane</keyword>
<gene>
    <name evidence="2" type="ORF">HYQ45_018546</name>
</gene>
<keyword evidence="1" id="KW-0472">Membrane</keyword>
<name>A0A8I3AEH4_VERLO</name>
<feature type="transmembrane region" description="Helical" evidence="1">
    <location>
        <begin position="63"/>
        <end position="83"/>
    </location>
</feature>
<evidence type="ECO:0000313" key="3">
    <source>
        <dbReference type="Proteomes" id="UP000689129"/>
    </source>
</evidence>
<keyword evidence="1" id="KW-1133">Transmembrane helix</keyword>
<comment type="caution">
    <text evidence="2">The sequence shown here is derived from an EMBL/GenBank/DDBJ whole genome shotgun (WGS) entry which is preliminary data.</text>
</comment>
<dbReference type="EMBL" id="JAEMWZ010000804">
    <property type="protein sequence ID" value="KAG7105514.1"/>
    <property type="molecule type" value="Genomic_DNA"/>
</dbReference>
<evidence type="ECO:0000313" key="2">
    <source>
        <dbReference type="EMBL" id="KAG7105514.1"/>
    </source>
</evidence>
<feature type="transmembrane region" description="Helical" evidence="1">
    <location>
        <begin position="12"/>
        <end position="32"/>
    </location>
</feature>
<accession>A0A8I3AEH4</accession>
<evidence type="ECO:0000256" key="1">
    <source>
        <dbReference type="SAM" id="Phobius"/>
    </source>
</evidence>
<protein>
    <submittedName>
        <fullName evidence="2">Uncharacterized protein</fullName>
    </submittedName>
</protein>
<dbReference type="AlphaFoldDB" id="A0A8I3AEH4"/>
<sequence>MAMSIRSNQIPTRYNVLAAICAWITLAGFIVLPNTFTSIEKSESLGRHYGGQALQEAVRNVQLLPLAGVLCGLGLSGSCWLWWKWRKNYVWLIAHVFM</sequence>
<dbReference type="Proteomes" id="UP000689129">
    <property type="component" value="Unassembled WGS sequence"/>
</dbReference>
<proteinExistence type="predicted"/>
<dbReference type="OrthoDB" id="3254104at2759"/>
<organism evidence="2 3">
    <name type="scientific">Verticillium longisporum</name>
    <name type="common">Verticillium dahliae var. longisporum</name>
    <dbReference type="NCBI Taxonomy" id="100787"/>
    <lineage>
        <taxon>Eukaryota</taxon>
        <taxon>Fungi</taxon>
        <taxon>Dikarya</taxon>
        <taxon>Ascomycota</taxon>
        <taxon>Pezizomycotina</taxon>
        <taxon>Sordariomycetes</taxon>
        <taxon>Hypocreomycetidae</taxon>
        <taxon>Glomerellales</taxon>
        <taxon>Plectosphaerellaceae</taxon>
        <taxon>Verticillium</taxon>
    </lineage>
</organism>
<reference evidence="2" key="1">
    <citation type="journal article" date="2021" name="Mol. Plant Pathol.">
        <title>A 20-kb lineage-specific genomic region tames virulence in pathogenic amphidiploid Verticillium longisporum.</title>
        <authorList>
            <person name="Harting R."/>
            <person name="Starke J."/>
            <person name="Kusch H."/>
            <person name="Poggeler S."/>
            <person name="Maurus I."/>
            <person name="Schluter R."/>
            <person name="Landesfeind M."/>
            <person name="Bulla I."/>
            <person name="Nowrousian M."/>
            <person name="de Jonge R."/>
            <person name="Stahlhut G."/>
            <person name="Hoff K.J."/>
            <person name="Asshauer K.P."/>
            <person name="Thurmer A."/>
            <person name="Stanke M."/>
            <person name="Daniel R."/>
            <person name="Morgenstern B."/>
            <person name="Thomma B.P.H.J."/>
            <person name="Kronstad J.W."/>
            <person name="Braus-Stromeyer S.A."/>
            <person name="Braus G.H."/>
        </authorList>
    </citation>
    <scope>NUCLEOTIDE SEQUENCE</scope>
    <source>
        <strain evidence="2">Vl32</strain>
    </source>
</reference>